<feature type="transmembrane region" description="Helical" evidence="6">
    <location>
        <begin position="264"/>
        <end position="290"/>
    </location>
</feature>
<evidence type="ECO:0000256" key="5">
    <source>
        <dbReference type="ARBA" id="ARBA00023136"/>
    </source>
</evidence>
<keyword evidence="4 6" id="KW-1133">Transmembrane helix</keyword>
<evidence type="ECO:0000256" key="1">
    <source>
        <dbReference type="ARBA" id="ARBA00004651"/>
    </source>
</evidence>
<evidence type="ECO:0000256" key="3">
    <source>
        <dbReference type="ARBA" id="ARBA00022692"/>
    </source>
</evidence>
<dbReference type="PANTHER" id="PTHR30482">
    <property type="entry name" value="HIGH-AFFINITY BRANCHED-CHAIN AMINO ACID TRANSPORT SYSTEM PERMEASE"/>
    <property type="match status" value="1"/>
</dbReference>
<protein>
    <submittedName>
        <fullName evidence="7">Branched-chain amino acid ABC transporter permease</fullName>
    </submittedName>
</protein>
<feature type="transmembrane region" description="Helical" evidence="6">
    <location>
        <begin position="302"/>
        <end position="323"/>
    </location>
</feature>
<comment type="caution">
    <text evidence="7">The sequence shown here is derived from an EMBL/GenBank/DDBJ whole genome shotgun (WGS) entry which is preliminary data.</text>
</comment>
<gene>
    <name evidence="7" type="ORF">ACFQE6_16330</name>
</gene>
<comment type="subcellular location">
    <subcellularLocation>
        <location evidence="1">Cell membrane</location>
        <topology evidence="1">Multi-pass membrane protein</topology>
    </subcellularLocation>
</comment>
<evidence type="ECO:0000256" key="2">
    <source>
        <dbReference type="ARBA" id="ARBA00022475"/>
    </source>
</evidence>
<dbReference type="Pfam" id="PF02653">
    <property type="entry name" value="BPD_transp_2"/>
    <property type="match status" value="1"/>
</dbReference>
<dbReference type="PANTHER" id="PTHR30482:SF10">
    <property type="entry name" value="HIGH-AFFINITY BRANCHED-CHAIN AMINO ACID TRANSPORT PROTEIN BRAE"/>
    <property type="match status" value="1"/>
</dbReference>
<dbReference type="EMBL" id="JBHSWV010000255">
    <property type="protein sequence ID" value="MFC6766497.1"/>
    <property type="molecule type" value="Genomic_DNA"/>
</dbReference>
<accession>A0ABD5SSE5</accession>
<feature type="transmembrane region" description="Helical" evidence="6">
    <location>
        <begin position="228"/>
        <end position="252"/>
    </location>
</feature>
<feature type="transmembrane region" description="Helical" evidence="6">
    <location>
        <begin position="76"/>
        <end position="95"/>
    </location>
</feature>
<organism evidence="7 8">
    <name type="scientific">Natrinema soli</name>
    <dbReference type="NCBI Taxonomy" id="1930624"/>
    <lineage>
        <taxon>Archaea</taxon>
        <taxon>Methanobacteriati</taxon>
        <taxon>Methanobacteriota</taxon>
        <taxon>Stenosarchaea group</taxon>
        <taxon>Halobacteria</taxon>
        <taxon>Halobacteriales</taxon>
        <taxon>Natrialbaceae</taxon>
        <taxon>Natrinema</taxon>
    </lineage>
</organism>
<evidence type="ECO:0000256" key="4">
    <source>
        <dbReference type="ARBA" id="ARBA00022989"/>
    </source>
</evidence>
<keyword evidence="3 6" id="KW-0812">Transmembrane</keyword>
<evidence type="ECO:0000313" key="7">
    <source>
        <dbReference type="EMBL" id="MFC6766497.1"/>
    </source>
</evidence>
<reference evidence="7 8" key="1">
    <citation type="journal article" date="2019" name="Int. J. Syst. Evol. Microbiol.">
        <title>The Global Catalogue of Microorganisms (GCM) 10K type strain sequencing project: providing services to taxonomists for standard genome sequencing and annotation.</title>
        <authorList>
            <consortium name="The Broad Institute Genomics Platform"/>
            <consortium name="The Broad Institute Genome Sequencing Center for Infectious Disease"/>
            <person name="Wu L."/>
            <person name="Ma J."/>
        </authorList>
    </citation>
    <scope>NUCLEOTIDE SEQUENCE [LARGE SCALE GENOMIC DNA]</scope>
    <source>
        <strain evidence="7 8">LMG 29247</strain>
    </source>
</reference>
<dbReference type="InterPro" id="IPR001851">
    <property type="entry name" value="ABC_transp_permease"/>
</dbReference>
<dbReference type="InterPro" id="IPR043428">
    <property type="entry name" value="LivM-like"/>
</dbReference>
<keyword evidence="8" id="KW-1185">Reference proteome</keyword>
<evidence type="ECO:0000313" key="8">
    <source>
        <dbReference type="Proteomes" id="UP001596383"/>
    </source>
</evidence>
<keyword evidence="5 6" id="KW-0472">Membrane</keyword>
<evidence type="ECO:0000256" key="6">
    <source>
        <dbReference type="SAM" id="Phobius"/>
    </source>
</evidence>
<feature type="transmembrane region" description="Helical" evidence="6">
    <location>
        <begin position="26"/>
        <end position="45"/>
    </location>
</feature>
<keyword evidence="2" id="KW-1003">Cell membrane</keyword>
<dbReference type="Proteomes" id="UP001596383">
    <property type="component" value="Unassembled WGS sequence"/>
</dbReference>
<dbReference type="AlphaFoldDB" id="A0ABD5SSE5"/>
<feature type="transmembrane region" description="Helical" evidence="6">
    <location>
        <begin position="180"/>
        <end position="207"/>
    </location>
</feature>
<dbReference type="CDD" id="cd06581">
    <property type="entry name" value="TM_PBP1_LivM_like"/>
    <property type="match status" value="1"/>
</dbReference>
<dbReference type="RefSeq" id="WP_273739459.1">
    <property type="nucleotide sequence ID" value="NZ_JAQIVI010000255.1"/>
</dbReference>
<sequence length="346" mass="36281">MSNPEATAIPEDEVATDVRSVAWADVIRPAVIVLVAGLLAIPLVVSSSYIGYVALLILLFSVMASGYNMMLGWPNLLVFCPAALAITGGVTSALLTMQHELPFIATLLIAGAVAAVVGTAVAASVIVIGSAFEIVIATLAFEQIVYYAFTNWERVGPTGVIGIPQPSIGPLTFASQVEQYVFLLAVLVLVVFLVAAFDRSLFGTLAIATSENEELLRSIGYNPSKYKLVSVVLGAFILGVGGALYAHVNALITPGSFVLDQTVFLLVIAVVGGLRTVYGPIVGAVLMVGLPEAVRSAGLGDFRPYFVGATLILVILFLPRGLVGGVSDRFDFLDSNGGVSAWAFWK</sequence>
<name>A0ABD5SSE5_9EURY</name>
<feature type="transmembrane region" description="Helical" evidence="6">
    <location>
        <begin position="107"/>
        <end position="132"/>
    </location>
</feature>
<proteinExistence type="predicted"/>
<dbReference type="GO" id="GO:0005886">
    <property type="term" value="C:plasma membrane"/>
    <property type="evidence" value="ECO:0007669"/>
    <property type="project" value="UniProtKB-SubCell"/>
</dbReference>